<gene>
    <name evidence="3" type="ORF">SI65_06622</name>
</gene>
<protein>
    <recommendedName>
        <fullName evidence="2">UBL3-like ubiquitin domain-containing protein</fullName>
    </recommendedName>
</protein>
<name>A0A1E3BA95_ASPCR</name>
<keyword evidence="4" id="KW-1185">Reference proteome</keyword>
<reference evidence="3 4" key="1">
    <citation type="journal article" date="2016" name="BMC Genomics">
        <title>Comparative genomic and transcriptomic analyses of the Fuzhuan brick tea-fermentation fungus Aspergillus cristatus.</title>
        <authorList>
            <person name="Ge Y."/>
            <person name="Wang Y."/>
            <person name="Liu Y."/>
            <person name="Tan Y."/>
            <person name="Ren X."/>
            <person name="Zhang X."/>
            <person name="Hyde K.D."/>
            <person name="Liu Y."/>
            <person name="Liu Z."/>
        </authorList>
    </citation>
    <scope>NUCLEOTIDE SEQUENCE [LARGE SCALE GENOMIC DNA]</scope>
    <source>
        <strain evidence="3 4">GZAAS20.1005</strain>
    </source>
</reference>
<dbReference type="InterPro" id="IPR029071">
    <property type="entry name" value="Ubiquitin-like_domsf"/>
</dbReference>
<dbReference type="SUPFAM" id="SSF54236">
    <property type="entry name" value="Ubiquitin-like"/>
    <property type="match status" value="1"/>
</dbReference>
<dbReference type="VEuPathDB" id="FungiDB:SI65_06622"/>
<dbReference type="EMBL" id="JXNT01000007">
    <property type="protein sequence ID" value="ODM17834.1"/>
    <property type="molecule type" value="Genomic_DNA"/>
</dbReference>
<dbReference type="PANTHER" id="PTHR13169:SF0">
    <property type="entry name" value="UBIQUITIN-LIKE PROTEIN 3"/>
    <property type="match status" value="1"/>
</dbReference>
<sequence>MSANDNNNNNNNNDLPEPGVAPAGTGNDPLPTTTNESQPSSGPVETAKNAASEQSPQQTTENAVTADTKPAEGGESAAPTASTTTNDMTIASSNDAAPTAAEKTKEPSPEAAGAHAKEVENPKEEQPKEDEDSGPSLVITLLLTSGSRHPFKIDGKYLRKQSVNVENNDPFAMSVYTLKELIWREWRSDWESRPSSPSSIRLISFGKLLEDKAPLSDSKFNRDAPNVVHMTVKPQELVDEEDAAGAKGQSMRERVPSVRSPGCRCVIL</sequence>
<evidence type="ECO:0000256" key="1">
    <source>
        <dbReference type="SAM" id="MobiDB-lite"/>
    </source>
</evidence>
<proteinExistence type="predicted"/>
<evidence type="ECO:0000259" key="2">
    <source>
        <dbReference type="Pfam" id="PF13881"/>
    </source>
</evidence>
<feature type="compositionally biased region" description="Polar residues" evidence="1">
    <location>
        <begin position="79"/>
        <end position="96"/>
    </location>
</feature>
<evidence type="ECO:0000313" key="4">
    <source>
        <dbReference type="Proteomes" id="UP000094569"/>
    </source>
</evidence>
<dbReference type="OrthoDB" id="1043111at2759"/>
<feature type="compositionally biased region" description="Basic and acidic residues" evidence="1">
    <location>
        <begin position="115"/>
        <end position="126"/>
    </location>
</feature>
<dbReference type="InterPro" id="IPR039540">
    <property type="entry name" value="UBL3-like_ubiquitin_dom"/>
</dbReference>
<dbReference type="AlphaFoldDB" id="A0A1E3BA95"/>
<feature type="compositionally biased region" description="Low complexity" evidence="1">
    <location>
        <begin position="1"/>
        <end position="14"/>
    </location>
</feature>
<dbReference type="Proteomes" id="UP000094569">
    <property type="component" value="Unassembled WGS sequence"/>
</dbReference>
<dbReference type="STRING" id="573508.A0A1E3BA95"/>
<dbReference type="Gene3D" id="3.10.20.90">
    <property type="entry name" value="Phosphatidylinositol 3-kinase Catalytic Subunit, Chain A, domain 1"/>
    <property type="match status" value="1"/>
</dbReference>
<feature type="compositionally biased region" description="Polar residues" evidence="1">
    <location>
        <begin position="30"/>
        <end position="65"/>
    </location>
</feature>
<accession>A0A1E3BA95</accession>
<feature type="region of interest" description="Disordered" evidence="1">
    <location>
        <begin position="1"/>
        <end position="135"/>
    </location>
</feature>
<dbReference type="Pfam" id="PF13881">
    <property type="entry name" value="Rad60-SLD_2"/>
    <property type="match status" value="1"/>
</dbReference>
<dbReference type="InterPro" id="IPR040015">
    <property type="entry name" value="UBL3-like"/>
</dbReference>
<organism evidence="3 4">
    <name type="scientific">Aspergillus cristatus</name>
    <name type="common">Chinese Fuzhuan brick tea-fermentation fungus</name>
    <name type="synonym">Eurotium cristatum</name>
    <dbReference type="NCBI Taxonomy" id="573508"/>
    <lineage>
        <taxon>Eukaryota</taxon>
        <taxon>Fungi</taxon>
        <taxon>Dikarya</taxon>
        <taxon>Ascomycota</taxon>
        <taxon>Pezizomycotina</taxon>
        <taxon>Eurotiomycetes</taxon>
        <taxon>Eurotiomycetidae</taxon>
        <taxon>Eurotiales</taxon>
        <taxon>Aspergillaceae</taxon>
        <taxon>Aspergillus</taxon>
        <taxon>Aspergillus subgen. Aspergillus</taxon>
    </lineage>
</organism>
<evidence type="ECO:0000313" key="3">
    <source>
        <dbReference type="EMBL" id="ODM17834.1"/>
    </source>
</evidence>
<feature type="domain" description="UBL3-like ubiquitin" evidence="2">
    <location>
        <begin position="171"/>
        <end position="244"/>
    </location>
</feature>
<comment type="caution">
    <text evidence="3">The sequence shown here is derived from an EMBL/GenBank/DDBJ whole genome shotgun (WGS) entry which is preliminary data.</text>
</comment>
<dbReference type="PANTHER" id="PTHR13169">
    <property type="entry name" value="UBIQUITIN-LIKE PROTEIN 3 HCG-1 PROTEIN"/>
    <property type="match status" value="1"/>
</dbReference>